<dbReference type="InterPro" id="IPR011545">
    <property type="entry name" value="DEAD/DEAH_box_helicase_dom"/>
</dbReference>
<dbReference type="Gene3D" id="3.40.50.1370">
    <property type="entry name" value="Aspartate/ornithine carbamoyltransferase"/>
    <property type="match status" value="2"/>
</dbReference>
<dbReference type="PANTHER" id="PTHR35805:SF1">
    <property type="entry name" value="ASPARTATE CARBAMOYLTRANSFERASE REGULATORY CHAIN"/>
    <property type="match status" value="1"/>
</dbReference>
<dbReference type="PANTHER" id="PTHR35805">
    <property type="entry name" value="ASPARTATE CARBAMOYLTRANSFERASE REGULATORY CHAIN"/>
    <property type="match status" value="1"/>
</dbReference>
<dbReference type="PROSITE" id="PS00097">
    <property type="entry name" value="CARBAMOYLTRANSFERASE"/>
    <property type="match status" value="1"/>
</dbReference>
<dbReference type="SUPFAM" id="SSF52540">
    <property type="entry name" value="P-loop containing nucleoside triphosphate hydrolases"/>
    <property type="match status" value="1"/>
</dbReference>
<dbReference type="CDD" id="cd03572">
    <property type="entry name" value="ENTH_like_Tepsin"/>
    <property type="match status" value="1"/>
</dbReference>
<dbReference type="Pfam" id="PF02729">
    <property type="entry name" value="OTCace_N"/>
    <property type="match status" value="1"/>
</dbReference>
<feature type="domain" description="Helicase ATP-binding" evidence="2">
    <location>
        <begin position="179"/>
        <end position="286"/>
    </location>
</feature>
<dbReference type="InterPro" id="IPR006130">
    <property type="entry name" value="Asp/Orn_carbamoylTrfase"/>
</dbReference>
<dbReference type="Pfam" id="PF00270">
    <property type="entry name" value="DEAD"/>
    <property type="match status" value="1"/>
</dbReference>
<dbReference type="InterPro" id="IPR008942">
    <property type="entry name" value="ENTH_VHS"/>
</dbReference>
<gene>
    <name evidence="3" type="ORF">PGLA2088_LOCUS24622</name>
</gene>
<dbReference type="InterPro" id="IPR002801">
    <property type="entry name" value="Asp_carbamoylTrfase_reg"/>
</dbReference>
<dbReference type="InterPro" id="IPR027417">
    <property type="entry name" value="P-loop_NTPase"/>
</dbReference>
<evidence type="ECO:0000256" key="1">
    <source>
        <dbReference type="ARBA" id="ARBA00022679"/>
    </source>
</evidence>
<dbReference type="Gene3D" id="1.25.40.90">
    <property type="match status" value="1"/>
</dbReference>
<accession>A0A813JT03</accession>
<dbReference type="Proteomes" id="UP000626109">
    <property type="component" value="Unassembled WGS sequence"/>
</dbReference>
<dbReference type="GO" id="GO:0004070">
    <property type="term" value="F:aspartate carbamoyltransferase activity"/>
    <property type="evidence" value="ECO:0007669"/>
    <property type="project" value="InterPro"/>
</dbReference>
<dbReference type="SMART" id="SM00487">
    <property type="entry name" value="DEXDc"/>
    <property type="match status" value="1"/>
</dbReference>
<dbReference type="AlphaFoldDB" id="A0A813JT03"/>
<dbReference type="InterPro" id="IPR014001">
    <property type="entry name" value="Helicase_ATP-bd"/>
</dbReference>
<name>A0A813JT03_POLGL</name>
<evidence type="ECO:0000313" key="4">
    <source>
        <dbReference type="Proteomes" id="UP000626109"/>
    </source>
</evidence>
<protein>
    <recommendedName>
        <fullName evidence="2">Helicase ATP-binding domain-containing protein</fullName>
    </recommendedName>
</protein>
<dbReference type="SUPFAM" id="SSF53671">
    <property type="entry name" value="Aspartate/ornithine carbamoyltransferase"/>
    <property type="match status" value="1"/>
</dbReference>
<evidence type="ECO:0000313" key="3">
    <source>
        <dbReference type="EMBL" id="CAE8685732.1"/>
    </source>
</evidence>
<dbReference type="EMBL" id="CAJNNW010026476">
    <property type="protein sequence ID" value="CAE8685732.1"/>
    <property type="molecule type" value="Genomic_DNA"/>
</dbReference>
<dbReference type="GO" id="GO:0009347">
    <property type="term" value="C:aspartate carbamoyltransferase complex"/>
    <property type="evidence" value="ECO:0007669"/>
    <property type="project" value="InterPro"/>
</dbReference>
<dbReference type="PRINTS" id="PR00101">
    <property type="entry name" value="ATCASE"/>
</dbReference>
<proteinExistence type="predicted"/>
<comment type="caution">
    <text evidence="3">The sequence shown here is derived from an EMBL/GenBank/DDBJ whole genome shotgun (WGS) entry which is preliminary data.</text>
</comment>
<reference evidence="3" key="1">
    <citation type="submission" date="2021-02" db="EMBL/GenBank/DDBJ databases">
        <authorList>
            <person name="Dougan E. K."/>
            <person name="Rhodes N."/>
            <person name="Thang M."/>
            <person name="Chan C."/>
        </authorList>
    </citation>
    <scope>NUCLEOTIDE SEQUENCE</scope>
</reference>
<dbReference type="InterPro" id="IPR036901">
    <property type="entry name" value="Asp/Orn_carbamoylTrfase_sf"/>
</dbReference>
<dbReference type="Gene3D" id="3.40.50.300">
    <property type="entry name" value="P-loop containing nucleotide triphosphate hydrolases"/>
    <property type="match status" value="1"/>
</dbReference>
<dbReference type="GO" id="GO:0005524">
    <property type="term" value="F:ATP binding"/>
    <property type="evidence" value="ECO:0007669"/>
    <property type="project" value="InterPro"/>
</dbReference>
<dbReference type="GO" id="GO:0016597">
    <property type="term" value="F:amino acid binding"/>
    <property type="evidence" value="ECO:0007669"/>
    <property type="project" value="InterPro"/>
</dbReference>
<dbReference type="InterPro" id="IPR006132">
    <property type="entry name" value="Asp/Orn_carbamoyltranf_P-bd"/>
</dbReference>
<dbReference type="InterPro" id="IPR035802">
    <property type="entry name" value="ENTH/VHS_tepsin"/>
</dbReference>
<dbReference type="PROSITE" id="PS51192">
    <property type="entry name" value="HELICASE_ATP_BIND_1"/>
    <property type="match status" value="1"/>
</dbReference>
<dbReference type="NCBIfam" id="TIGR00670">
    <property type="entry name" value="asp_carb_tr"/>
    <property type="match status" value="1"/>
</dbReference>
<dbReference type="GO" id="GO:0003676">
    <property type="term" value="F:nucleic acid binding"/>
    <property type="evidence" value="ECO:0007669"/>
    <property type="project" value="InterPro"/>
</dbReference>
<sequence>MSAIDWDKLYRATNQDNKPTPGYLFNEIVQEVSNANPKEIPAVAEYLADCVDGDHAHVKLKALFVIKTLAFRIPPFCRCAQERIASVQEAAVFTGPPSALFGDEPYRLVREAAEGALEALTGGEFYHEQYRQMSQRRTLSTAALLMLALFPRTCFREDLLRGVYAYGFERPSAVQQRAILPILKGRDVIVQSQSGTGKTCVFCLGALQSVDTSSREPQALFLSPTRELAEQSQKVCLALGDYLNVQVHVCVGGKRVSDDIHTFEAGVHIVSGTPGRVFHMIQQRLDASTPEVKPKPHPFQGRTVAIVNDLTLSEQWYLYHKTRELKESIRQGTSLDRFRLRNAESAVYTIFMEDSTRTKESFRNAAEFHGMKVNVFDAKTSSFQKNETITDTIKMLCGYSTGQSLFVIRSKVEGVCRWLEESIGEYCRTRGYPRASFINAGDGRHEHPSQEFLDEFSFLEQKGWDTSSIHLVLLGDLFHGRTVHSKVDGLRIYRKVYVDLIAPAELALPKMYEDRMLAKGYVVRKFSSIDEYLEQDKVAKTWYFTRLQLERMGDKVLDKQLDLRSAVTFRQDMVPKIPPGTKFFHPLPRDARFPTLPFWLDNSELNGWDQQSQNGYFTRIVLLGMMGGQFGDDFVPDSQAVRKMPASPELTSSPRLDPAKPPLDALDIGFQSALHAASDFIKEVEVDSKLGESSSEEVGLVPIQNGIIIKNVAAGQKIENVWEVMYMVRSILNLHDVGGQGVSHCQQFPGTASGFISVPDVDIDKWGRQPLKRLAAIAPGSILQVVKDGHLDTEFRLHVPPRVYNFKDIICKNEACVSHPKNLQHEVMPYFERCDEEQDDMESPSAKASPAGSKVAFACKYCETQHTFWEIWKYKLTGYTS</sequence>
<dbReference type="GO" id="GO:0006207">
    <property type="term" value="P:'de novo' pyrimidine nucleobase biosynthetic process"/>
    <property type="evidence" value="ECO:0007669"/>
    <property type="project" value="InterPro"/>
</dbReference>
<dbReference type="GO" id="GO:0006520">
    <property type="term" value="P:amino acid metabolic process"/>
    <property type="evidence" value="ECO:0007669"/>
    <property type="project" value="InterPro"/>
</dbReference>
<keyword evidence="1" id="KW-0808">Transferase</keyword>
<evidence type="ECO:0000259" key="2">
    <source>
        <dbReference type="PROSITE" id="PS51192"/>
    </source>
</evidence>
<dbReference type="InterPro" id="IPR002082">
    <property type="entry name" value="Asp_carbamoyltransf"/>
</dbReference>
<organism evidence="3 4">
    <name type="scientific">Polarella glacialis</name>
    <name type="common">Dinoflagellate</name>
    <dbReference type="NCBI Taxonomy" id="89957"/>
    <lineage>
        <taxon>Eukaryota</taxon>
        <taxon>Sar</taxon>
        <taxon>Alveolata</taxon>
        <taxon>Dinophyceae</taxon>
        <taxon>Suessiales</taxon>
        <taxon>Suessiaceae</taxon>
        <taxon>Polarella</taxon>
    </lineage>
</organism>